<keyword evidence="5" id="KW-1185">Reference proteome</keyword>
<comment type="caution">
    <text evidence="4">The sequence shown here is derived from an EMBL/GenBank/DDBJ whole genome shotgun (WGS) entry which is preliminary data.</text>
</comment>
<dbReference type="InterPro" id="IPR013974">
    <property type="entry name" value="SAF"/>
</dbReference>
<feature type="compositionally biased region" description="Low complexity" evidence="1">
    <location>
        <begin position="1"/>
        <end position="21"/>
    </location>
</feature>
<feature type="transmembrane region" description="Helical" evidence="2">
    <location>
        <begin position="40"/>
        <end position="59"/>
    </location>
</feature>
<dbReference type="RefSeq" id="WP_148344479.1">
    <property type="nucleotide sequence ID" value="NZ_VSFG01000005.1"/>
</dbReference>
<organism evidence="4 5">
    <name type="scientific">Actinomadura chibensis</name>
    <dbReference type="NCBI Taxonomy" id="392828"/>
    <lineage>
        <taxon>Bacteria</taxon>
        <taxon>Bacillati</taxon>
        <taxon>Actinomycetota</taxon>
        <taxon>Actinomycetes</taxon>
        <taxon>Streptosporangiales</taxon>
        <taxon>Thermomonosporaceae</taxon>
        <taxon>Actinomadura</taxon>
    </lineage>
</organism>
<name>A0A5D0NHQ5_9ACTN</name>
<accession>A0A5D0NHQ5</accession>
<keyword evidence="2" id="KW-1133">Transmembrane helix</keyword>
<feature type="domain" description="SAF" evidence="3">
    <location>
        <begin position="66"/>
        <end position="129"/>
    </location>
</feature>
<evidence type="ECO:0000256" key="1">
    <source>
        <dbReference type="SAM" id="MobiDB-lite"/>
    </source>
</evidence>
<keyword evidence="2" id="KW-0472">Membrane</keyword>
<feature type="region of interest" description="Disordered" evidence="1">
    <location>
        <begin position="1"/>
        <end position="30"/>
    </location>
</feature>
<gene>
    <name evidence="4" type="ORF">FXF69_23135</name>
</gene>
<evidence type="ECO:0000256" key="2">
    <source>
        <dbReference type="SAM" id="Phobius"/>
    </source>
</evidence>
<sequence length="238" mass="24603">MSSSSRTRSRLGLSPSASSGRGDVDGGAGRRLARQRRPGWIAAGLMLVALAVLTNVYLFRSSSDRVSVVRLARDVPVGQQLVRADVDIAWVAFDAAVATVPGRQLTQVMGKRATVGLYKGTLLAATQLTAQASPGRGQALVPVPLKASAMPPGLAPGWRVRVVFTSDAPSREAVADAGSARASVPAPDDVPAVVDQVSEPDADGLVTVSLLTSETDSSAVAREAAAEQVVLVVSERRG</sequence>
<protein>
    <recommendedName>
        <fullName evidence="3">SAF domain-containing protein</fullName>
    </recommendedName>
</protein>
<dbReference type="SMART" id="SM00858">
    <property type="entry name" value="SAF"/>
    <property type="match status" value="1"/>
</dbReference>
<dbReference type="AlphaFoldDB" id="A0A5D0NHQ5"/>
<proteinExistence type="predicted"/>
<dbReference type="STRING" id="1220554.GCA_001552135_05094"/>
<reference evidence="4 5" key="1">
    <citation type="submission" date="2019-08" db="EMBL/GenBank/DDBJ databases">
        <title>Actinomadura sp. nov. CYP1-5 isolated from mountain soil.</title>
        <authorList>
            <person name="Songsumanus A."/>
            <person name="Kuncharoen N."/>
            <person name="Kudo T."/>
            <person name="Yuki M."/>
            <person name="Igarashi Y."/>
            <person name="Tanasupawat S."/>
        </authorList>
    </citation>
    <scope>NUCLEOTIDE SEQUENCE [LARGE SCALE GENOMIC DNA]</scope>
    <source>
        <strain evidence="4 5">JCM 14158</strain>
    </source>
</reference>
<dbReference type="Proteomes" id="UP000323380">
    <property type="component" value="Unassembled WGS sequence"/>
</dbReference>
<keyword evidence="2" id="KW-0812">Transmembrane</keyword>
<dbReference type="EMBL" id="VSFG01000005">
    <property type="protein sequence ID" value="TYB43869.1"/>
    <property type="molecule type" value="Genomic_DNA"/>
</dbReference>
<evidence type="ECO:0000313" key="4">
    <source>
        <dbReference type="EMBL" id="TYB43869.1"/>
    </source>
</evidence>
<evidence type="ECO:0000313" key="5">
    <source>
        <dbReference type="Proteomes" id="UP000323380"/>
    </source>
</evidence>
<evidence type="ECO:0000259" key="3">
    <source>
        <dbReference type="SMART" id="SM00858"/>
    </source>
</evidence>